<sequence length="404" mass="46532">MDGKMKNFDGNVVGDDCQQSKGKPIEQKTQKAPKSPSRPCILCNGAHFDQKCPKYQEFKRKEEARKKKKADAENQAKIEDFFLVDGQLIKMKLDRTSKIDFISVNTWKSMKKPRLSKPDMVVSRNGFGVIKCHGYMTSFIIDPETDMIIAESKLYVIQHDENVMGFQSMKGLDWIRRINFVGKTSQVAKNVGSKTFDHKKTKKYDVPMKELDDFKVESSQLPFKTHSGCSTPVQVKPDDLEQVTAVTRLKQAEENGFPQKGQIMASEEETSCIMAGAKELKDENRISSIMLDLSYELLAKETENDKLLTKIKSWIKNGWPNSKKVSKMYDPYMKIKDKLSLRNDLICYGTKIIVPEEVKKKLLKWFSVLKWLHYEETGQLELAKMAESVFYWPKMEDGKMYGMF</sequence>
<protein>
    <submittedName>
        <fullName evidence="2">Uncharacterized protein</fullName>
    </submittedName>
</protein>
<organism evidence="1 2">
    <name type="scientific">Panagrolaimus sp. JU765</name>
    <dbReference type="NCBI Taxonomy" id="591449"/>
    <lineage>
        <taxon>Eukaryota</taxon>
        <taxon>Metazoa</taxon>
        <taxon>Ecdysozoa</taxon>
        <taxon>Nematoda</taxon>
        <taxon>Chromadorea</taxon>
        <taxon>Rhabditida</taxon>
        <taxon>Tylenchina</taxon>
        <taxon>Panagrolaimomorpha</taxon>
        <taxon>Panagrolaimoidea</taxon>
        <taxon>Panagrolaimidae</taxon>
        <taxon>Panagrolaimus</taxon>
    </lineage>
</organism>
<reference evidence="2" key="1">
    <citation type="submission" date="2022-11" db="UniProtKB">
        <authorList>
            <consortium name="WormBaseParasite"/>
        </authorList>
    </citation>
    <scope>IDENTIFICATION</scope>
</reference>
<accession>A0AC34RLB0</accession>
<evidence type="ECO:0000313" key="1">
    <source>
        <dbReference type="Proteomes" id="UP000887576"/>
    </source>
</evidence>
<evidence type="ECO:0000313" key="2">
    <source>
        <dbReference type="WBParaSite" id="JU765_v2.g7934.t1"/>
    </source>
</evidence>
<proteinExistence type="predicted"/>
<name>A0AC34RLB0_9BILA</name>
<dbReference type="WBParaSite" id="JU765_v2.g7934.t1">
    <property type="protein sequence ID" value="JU765_v2.g7934.t1"/>
    <property type="gene ID" value="JU765_v2.g7934"/>
</dbReference>
<dbReference type="Proteomes" id="UP000887576">
    <property type="component" value="Unplaced"/>
</dbReference>